<dbReference type="OrthoDB" id="7059309at2"/>
<keyword evidence="4 10" id="KW-0479">Metal-binding</keyword>
<evidence type="ECO:0000256" key="11">
    <source>
        <dbReference type="SAM" id="MobiDB-lite"/>
    </source>
</evidence>
<feature type="transmembrane region" description="Helical" evidence="10">
    <location>
        <begin position="410"/>
        <end position="435"/>
    </location>
</feature>
<keyword evidence="3 10" id="KW-0812">Transmembrane</keyword>
<feature type="transmembrane region" description="Helical" evidence="10">
    <location>
        <begin position="233"/>
        <end position="251"/>
    </location>
</feature>
<dbReference type="InterPro" id="IPR023214">
    <property type="entry name" value="HAD_sf"/>
</dbReference>
<feature type="transmembrane region" description="Helical" evidence="10">
    <location>
        <begin position="172"/>
        <end position="196"/>
    </location>
</feature>
<feature type="transmembrane region" description="Helical" evidence="10">
    <location>
        <begin position="743"/>
        <end position="760"/>
    </location>
</feature>
<reference evidence="14" key="1">
    <citation type="submission" date="2016-10" db="EMBL/GenBank/DDBJ databases">
        <authorList>
            <person name="Varghese N."/>
        </authorList>
    </citation>
    <scope>NUCLEOTIDE SEQUENCE [LARGE SCALE GENOMIC DNA]</scope>
    <source>
        <strain evidence="14">DSM 24868</strain>
    </source>
</reference>
<dbReference type="CDD" id="cd02094">
    <property type="entry name" value="P-type_ATPase_Cu-like"/>
    <property type="match status" value="1"/>
</dbReference>
<evidence type="ECO:0000256" key="4">
    <source>
        <dbReference type="ARBA" id="ARBA00022723"/>
    </source>
</evidence>
<dbReference type="RefSeq" id="WP_042215729.1">
    <property type="nucleotide sequence ID" value="NZ_BBLU01000014.1"/>
</dbReference>
<dbReference type="SFLD" id="SFLDF00027">
    <property type="entry name" value="p-type_atpase"/>
    <property type="match status" value="1"/>
</dbReference>
<dbReference type="Gene3D" id="3.40.50.1000">
    <property type="entry name" value="HAD superfamily/HAD-like"/>
    <property type="match status" value="1"/>
</dbReference>
<dbReference type="Gene3D" id="2.70.150.10">
    <property type="entry name" value="Calcium-transporting ATPase, cytoplasmic transduction domain A"/>
    <property type="match status" value="1"/>
</dbReference>
<name>A0A1H7AB62_9MICO</name>
<dbReference type="InterPro" id="IPR036163">
    <property type="entry name" value="HMA_dom_sf"/>
</dbReference>
<dbReference type="Pfam" id="PF00122">
    <property type="entry name" value="E1-E2_ATPase"/>
    <property type="match status" value="1"/>
</dbReference>
<evidence type="ECO:0000256" key="9">
    <source>
        <dbReference type="ARBA" id="ARBA00023136"/>
    </source>
</evidence>
<dbReference type="AlphaFoldDB" id="A0A1H7AB62"/>
<proteinExistence type="inferred from homology"/>
<dbReference type="Pfam" id="PF00403">
    <property type="entry name" value="HMA"/>
    <property type="match status" value="1"/>
</dbReference>
<keyword evidence="9 10" id="KW-0472">Membrane</keyword>
<evidence type="ECO:0000256" key="5">
    <source>
        <dbReference type="ARBA" id="ARBA00022741"/>
    </source>
</evidence>
<comment type="subcellular location">
    <subcellularLocation>
        <location evidence="1">Cell membrane</location>
        <topology evidence="1">Multi-pass membrane protein</topology>
    </subcellularLocation>
</comment>
<protein>
    <submittedName>
        <fullName evidence="13">Cu+-exporting ATPase</fullName>
    </submittedName>
</protein>
<evidence type="ECO:0000259" key="12">
    <source>
        <dbReference type="PROSITE" id="PS50846"/>
    </source>
</evidence>
<dbReference type="SUPFAM" id="SSF55008">
    <property type="entry name" value="HMA, heavy metal-associated domain"/>
    <property type="match status" value="1"/>
</dbReference>
<dbReference type="InterPro" id="IPR006121">
    <property type="entry name" value="HMA_dom"/>
</dbReference>
<dbReference type="eggNOG" id="COG2217">
    <property type="taxonomic scope" value="Bacteria"/>
</dbReference>
<feature type="region of interest" description="Disordered" evidence="11">
    <location>
        <begin position="1"/>
        <end position="29"/>
    </location>
</feature>
<feature type="compositionally biased region" description="Basic and acidic residues" evidence="11">
    <location>
        <begin position="113"/>
        <end position="131"/>
    </location>
</feature>
<dbReference type="GO" id="GO:0005524">
    <property type="term" value="F:ATP binding"/>
    <property type="evidence" value="ECO:0007669"/>
    <property type="project" value="UniProtKB-UniRule"/>
</dbReference>
<dbReference type="Proteomes" id="UP000183315">
    <property type="component" value="Unassembled WGS sequence"/>
</dbReference>
<dbReference type="SFLD" id="SFLDS00003">
    <property type="entry name" value="Haloacid_Dehalogenase"/>
    <property type="match status" value="1"/>
</dbReference>
<dbReference type="Pfam" id="PF00702">
    <property type="entry name" value="Hydrolase"/>
    <property type="match status" value="1"/>
</dbReference>
<keyword evidence="10" id="KW-1003">Cell membrane</keyword>
<dbReference type="PROSITE" id="PS00154">
    <property type="entry name" value="ATPASE_E1_E2"/>
    <property type="match status" value="1"/>
</dbReference>
<dbReference type="GO" id="GO:0005886">
    <property type="term" value="C:plasma membrane"/>
    <property type="evidence" value="ECO:0007669"/>
    <property type="project" value="UniProtKB-SubCell"/>
</dbReference>
<dbReference type="STRING" id="1043493.SAMN05421637_2419"/>
<evidence type="ECO:0000256" key="3">
    <source>
        <dbReference type="ARBA" id="ARBA00022692"/>
    </source>
</evidence>
<gene>
    <name evidence="13" type="ORF">SAMN05421637_2419</name>
</gene>
<evidence type="ECO:0000256" key="1">
    <source>
        <dbReference type="ARBA" id="ARBA00004651"/>
    </source>
</evidence>
<dbReference type="PANTHER" id="PTHR43520:SF8">
    <property type="entry name" value="P-TYPE CU(+) TRANSPORTER"/>
    <property type="match status" value="1"/>
</dbReference>
<dbReference type="PANTHER" id="PTHR43520">
    <property type="entry name" value="ATP7, ISOFORM B"/>
    <property type="match status" value="1"/>
</dbReference>
<dbReference type="GO" id="GO:0016887">
    <property type="term" value="F:ATP hydrolysis activity"/>
    <property type="evidence" value="ECO:0007669"/>
    <property type="project" value="InterPro"/>
</dbReference>
<organism evidence="13 14">
    <name type="scientific">Demequina mangrovi</name>
    <dbReference type="NCBI Taxonomy" id="1043493"/>
    <lineage>
        <taxon>Bacteria</taxon>
        <taxon>Bacillati</taxon>
        <taxon>Actinomycetota</taxon>
        <taxon>Actinomycetes</taxon>
        <taxon>Micrococcales</taxon>
        <taxon>Demequinaceae</taxon>
        <taxon>Demequina</taxon>
    </lineage>
</organism>
<dbReference type="InterPro" id="IPR036412">
    <property type="entry name" value="HAD-like_sf"/>
</dbReference>
<dbReference type="GO" id="GO:0005507">
    <property type="term" value="F:copper ion binding"/>
    <property type="evidence" value="ECO:0007669"/>
    <property type="project" value="TreeGrafter"/>
</dbReference>
<keyword evidence="5 10" id="KW-0547">Nucleotide-binding</keyword>
<dbReference type="InterPro" id="IPR059000">
    <property type="entry name" value="ATPase_P-type_domA"/>
</dbReference>
<evidence type="ECO:0000256" key="8">
    <source>
        <dbReference type="ARBA" id="ARBA00022989"/>
    </source>
</evidence>
<evidence type="ECO:0000313" key="13">
    <source>
        <dbReference type="EMBL" id="SEJ61734.1"/>
    </source>
</evidence>
<dbReference type="InterPro" id="IPR001757">
    <property type="entry name" value="P_typ_ATPase"/>
</dbReference>
<feature type="compositionally biased region" description="Low complexity" evidence="11">
    <location>
        <begin position="19"/>
        <end position="29"/>
    </location>
</feature>
<dbReference type="PRINTS" id="PR00119">
    <property type="entry name" value="CATATPASE"/>
</dbReference>
<dbReference type="PRINTS" id="PR00943">
    <property type="entry name" value="CUATPASE"/>
</dbReference>
<dbReference type="GO" id="GO:0043682">
    <property type="term" value="F:P-type divalent copper transporter activity"/>
    <property type="evidence" value="ECO:0007669"/>
    <property type="project" value="TreeGrafter"/>
</dbReference>
<dbReference type="NCBIfam" id="TIGR01494">
    <property type="entry name" value="ATPase_P-type"/>
    <property type="match status" value="2"/>
</dbReference>
<evidence type="ECO:0000256" key="10">
    <source>
        <dbReference type="RuleBase" id="RU362081"/>
    </source>
</evidence>
<dbReference type="InterPro" id="IPR044492">
    <property type="entry name" value="P_typ_ATPase_HD_dom"/>
</dbReference>
<dbReference type="InterPro" id="IPR018303">
    <property type="entry name" value="ATPase_P-typ_P_site"/>
</dbReference>
<evidence type="ECO:0000256" key="7">
    <source>
        <dbReference type="ARBA" id="ARBA00022967"/>
    </source>
</evidence>
<dbReference type="InterPro" id="IPR027256">
    <property type="entry name" value="P-typ_ATPase_IB"/>
</dbReference>
<sequence>MSTETTPAGVPGTPVDGTPAAPEAAAPDQSAPIELSVGGMTCAGCASGIQRGLAALPGVEGADVNIATRRARVLPDGSLDEDELEDMMRAAITGLGYQVLTRRAGEGVDADGDAAHRPSADPLDARADEAEAQARNDARRIAGYRLRFLVAAGLSIPVMLVSMIPALHFAGWAWVVGALATPVVWWAGWPFHVSAVKSLRHGTTTMDTLVSLGTAVAWGWSVATLLAGDLGHVYFETGAVIVTLILLGKWLEVRSTAHAGDAIRALSARQSATVVLEDGTGIPRTELGVGMRFLARPGEAIATDGIVVDGAAAVDASLVTGEPVPVAAGPGVEVVGGTVATDGALTVEATRVGEETMLAQVARMVDEAQSGRARVQRLADRIAAIFVPAVVAIAALTASAWLIWTGDGAAAVTAAVAVLIISCPCALGLATPLAIMVGTGRGAQLGILVRGPQALEDARRLETVVLDKTGTVTEGRMSVEAWHAPGLSDDAAGLLLDAAASVEARSEHPVGRAIAESREGRIPLKGFRSSPGQGVTATVQRAGADGAHADVTVGSRRLFDEVPEEIAAWASAREGRGETVVYVGRAAVLGGGLLGGAAASTRAPLRAEAAIAVRDQVKDSAPEAVAALRGMGVDVVLLTGDNARAAGAVGEELGIERVIAEVLPGDKEDVIRSLQAGGRRVAMVGDGVNDAPALARADLGLAIGTGADVAREASDLTIVSGDPRAAADAIALSRRTYATIRGNLVWAFAYNVAAIPLAAFGVLDPMIAAAAMGASSLFVVGNSLRLRGFRGLRG</sequence>
<dbReference type="Gene3D" id="3.40.1110.10">
    <property type="entry name" value="Calcium-transporting ATPase, cytoplasmic domain N"/>
    <property type="match status" value="1"/>
</dbReference>
<dbReference type="InterPro" id="IPR008250">
    <property type="entry name" value="ATPase_P-typ_transduc_dom_A_sf"/>
</dbReference>
<dbReference type="SUPFAM" id="SSF81660">
    <property type="entry name" value="Metal cation-transporting ATPase, ATP-binding domain N"/>
    <property type="match status" value="1"/>
</dbReference>
<keyword evidence="7" id="KW-1278">Translocase</keyword>
<keyword evidence="6 10" id="KW-0067">ATP-binding</keyword>
<feature type="region of interest" description="Disordered" evidence="11">
    <location>
        <begin position="108"/>
        <end position="131"/>
    </location>
</feature>
<dbReference type="PROSITE" id="PS50846">
    <property type="entry name" value="HMA_2"/>
    <property type="match status" value="1"/>
</dbReference>
<dbReference type="InterPro" id="IPR023299">
    <property type="entry name" value="ATPase_P-typ_cyto_dom_N"/>
</dbReference>
<accession>A0A1H7AB62</accession>
<dbReference type="EMBL" id="FNZI01000006">
    <property type="protein sequence ID" value="SEJ61734.1"/>
    <property type="molecule type" value="Genomic_DNA"/>
</dbReference>
<feature type="domain" description="HMA" evidence="12">
    <location>
        <begin position="31"/>
        <end position="100"/>
    </location>
</feature>
<dbReference type="SUPFAM" id="SSF56784">
    <property type="entry name" value="HAD-like"/>
    <property type="match status" value="1"/>
</dbReference>
<dbReference type="SUPFAM" id="SSF81653">
    <property type="entry name" value="Calcium ATPase, transduction domain A"/>
    <property type="match status" value="1"/>
</dbReference>
<dbReference type="SFLD" id="SFLDG00002">
    <property type="entry name" value="C1.7:_P-type_atpase_like"/>
    <property type="match status" value="1"/>
</dbReference>
<evidence type="ECO:0000256" key="6">
    <source>
        <dbReference type="ARBA" id="ARBA00022840"/>
    </source>
</evidence>
<feature type="transmembrane region" description="Helical" evidence="10">
    <location>
        <begin position="766"/>
        <end position="784"/>
    </location>
</feature>
<feature type="transmembrane region" description="Helical" evidence="10">
    <location>
        <begin position="148"/>
        <end position="166"/>
    </location>
</feature>
<dbReference type="CDD" id="cd00371">
    <property type="entry name" value="HMA"/>
    <property type="match status" value="1"/>
</dbReference>
<evidence type="ECO:0000256" key="2">
    <source>
        <dbReference type="ARBA" id="ARBA00006024"/>
    </source>
</evidence>
<keyword evidence="14" id="KW-1185">Reference proteome</keyword>
<dbReference type="NCBIfam" id="TIGR01525">
    <property type="entry name" value="ATPase-IB_hvy"/>
    <property type="match status" value="1"/>
</dbReference>
<dbReference type="SUPFAM" id="SSF81665">
    <property type="entry name" value="Calcium ATPase, transmembrane domain M"/>
    <property type="match status" value="1"/>
</dbReference>
<dbReference type="GO" id="GO:0055070">
    <property type="term" value="P:copper ion homeostasis"/>
    <property type="evidence" value="ECO:0007669"/>
    <property type="project" value="TreeGrafter"/>
</dbReference>
<dbReference type="InterPro" id="IPR023298">
    <property type="entry name" value="ATPase_P-typ_TM_dom_sf"/>
</dbReference>
<evidence type="ECO:0000313" key="14">
    <source>
        <dbReference type="Proteomes" id="UP000183315"/>
    </source>
</evidence>
<feature type="transmembrane region" description="Helical" evidence="10">
    <location>
        <begin position="382"/>
        <end position="404"/>
    </location>
</feature>
<comment type="similarity">
    <text evidence="2 10">Belongs to the cation transport ATPase (P-type) (TC 3.A.3) family. Type IB subfamily.</text>
</comment>
<feature type="transmembrane region" description="Helical" evidence="10">
    <location>
        <begin position="208"/>
        <end position="227"/>
    </location>
</feature>
<dbReference type="Gene3D" id="3.30.70.100">
    <property type="match status" value="1"/>
</dbReference>
<keyword evidence="8 10" id="KW-1133">Transmembrane helix</keyword>